<proteinExistence type="predicted"/>
<name>A0ABS2I9M2_9GAMM</name>
<gene>
    <name evidence="3" type="ORF">JQX08_01325</name>
</gene>
<sequence length="148" mass="16499">MVELKPYRPVVPEAPSYWRHIGIPPQGAELIQQVRRGFDYAVLVRLAESSGFTTQRLATMAGLSGYAVRQARRRGKWSLLNSDRLFRVACVLHAAQDLFGGDWGPARHWLGAPQLGLGGGRPVDWLLTEVESRMVLDLIERINHGVAT</sequence>
<feature type="domain" description="Antitoxin Xre-like helix-turn-helix" evidence="2">
    <location>
        <begin position="29"/>
        <end position="89"/>
    </location>
</feature>
<protein>
    <submittedName>
        <fullName evidence="3">DUF2384 domain-containing protein</fullName>
    </submittedName>
</protein>
<dbReference type="EMBL" id="JAFEUP010000001">
    <property type="protein sequence ID" value="MBM7059338.1"/>
    <property type="molecule type" value="Genomic_DNA"/>
</dbReference>
<organism evidence="3 4">
    <name type="scientific">Zestomonas insulae</name>
    <dbReference type="NCBI Taxonomy" id="2809017"/>
    <lineage>
        <taxon>Bacteria</taxon>
        <taxon>Pseudomonadati</taxon>
        <taxon>Pseudomonadota</taxon>
        <taxon>Gammaproteobacteria</taxon>
        <taxon>Pseudomonadales</taxon>
        <taxon>Pseudomonadaceae</taxon>
        <taxon>Zestomonas</taxon>
    </lineage>
</organism>
<dbReference type="Proteomes" id="UP000717995">
    <property type="component" value="Unassembled WGS sequence"/>
</dbReference>
<evidence type="ECO:0000313" key="3">
    <source>
        <dbReference type="EMBL" id="MBM7059338.1"/>
    </source>
</evidence>
<evidence type="ECO:0000259" key="2">
    <source>
        <dbReference type="Pfam" id="PF20432"/>
    </source>
</evidence>
<comment type="caution">
    <text evidence="3">The sequence shown here is derived from an EMBL/GenBank/DDBJ whole genome shotgun (WGS) entry which is preliminary data.</text>
</comment>
<dbReference type="InterPro" id="IPR024467">
    <property type="entry name" value="Xre/MbcA/ParS-like_toxin-bd"/>
</dbReference>
<dbReference type="InterPro" id="IPR046847">
    <property type="entry name" value="Xre-like_HTH"/>
</dbReference>
<reference evidence="3 4" key="1">
    <citation type="submission" date="2021-02" db="EMBL/GenBank/DDBJ databases">
        <authorList>
            <person name="Lee D.-H."/>
        </authorList>
    </citation>
    <scope>NUCLEOTIDE SEQUENCE [LARGE SCALE GENOMIC DNA]</scope>
    <source>
        <strain evidence="3 4">UL073</strain>
    </source>
</reference>
<feature type="domain" description="Antitoxin Xre/MbcA/ParS-like toxin-binding" evidence="1">
    <location>
        <begin position="94"/>
        <end position="145"/>
    </location>
</feature>
<dbReference type="RefSeq" id="WP_204914160.1">
    <property type="nucleotide sequence ID" value="NZ_JAFEUP010000001.1"/>
</dbReference>
<accession>A0ABS2I9M2</accession>
<dbReference type="InterPro" id="IPR011979">
    <property type="entry name" value="Antitox_Xre"/>
</dbReference>
<dbReference type="NCBIfam" id="TIGR02293">
    <property type="entry name" value="TAS_TIGR02293"/>
    <property type="match status" value="1"/>
</dbReference>
<evidence type="ECO:0000313" key="4">
    <source>
        <dbReference type="Proteomes" id="UP000717995"/>
    </source>
</evidence>
<keyword evidence="4" id="KW-1185">Reference proteome</keyword>
<dbReference type="Pfam" id="PF09722">
    <property type="entry name" value="Xre_MbcA_ParS_C"/>
    <property type="match status" value="1"/>
</dbReference>
<dbReference type="Pfam" id="PF20432">
    <property type="entry name" value="Xre-like-HTH"/>
    <property type="match status" value="1"/>
</dbReference>
<evidence type="ECO:0000259" key="1">
    <source>
        <dbReference type="Pfam" id="PF09722"/>
    </source>
</evidence>